<dbReference type="Pfam" id="PF00779">
    <property type="entry name" value="BTK"/>
    <property type="match status" value="1"/>
</dbReference>
<evidence type="ECO:0000256" key="6">
    <source>
        <dbReference type="ARBA" id="ARBA00022723"/>
    </source>
</evidence>
<dbReference type="Gene3D" id="3.30.505.10">
    <property type="entry name" value="SH2 domain"/>
    <property type="match status" value="1"/>
</dbReference>
<dbReference type="Pfam" id="PF07714">
    <property type="entry name" value="PK_Tyr_Ser-Thr"/>
    <property type="match status" value="1"/>
</dbReference>
<dbReference type="InterPro" id="IPR017441">
    <property type="entry name" value="Protein_kinase_ATP_BS"/>
</dbReference>
<organism evidence="25 26">
    <name type="scientific">Onychostoma macrolepis</name>
    <dbReference type="NCBI Taxonomy" id="369639"/>
    <lineage>
        <taxon>Eukaryota</taxon>
        <taxon>Metazoa</taxon>
        <taxon>Chordata</taxon>
        <taxon>Craniata</taxon>
        <taxon>Vertebrata</taxon>
        <taxon>Euteleostomi</taxon>
        <taxon>Actinopterygii</taxon>
        <taxon>Neopterygii</taxon>
        <taxon>Teleostei</taxon>
        <taxon>Ostariophysi</taxon>
        <taxon>Cypriniformes</taxon>
        <taxon>Cyprinidae</taxon>
        <taxon>Acrossocheilinae</taxon>
        <taxon>Onychostoma</taxon>
    </lineage>
</organism>
<evidence type="ECO:0000259" key="21">
    <source>
        <dbReference type="PROSITE" id="PS50001"/>
    </source>
</evidence>
<comment type="catalytic activity">
    <reaction evidence="15 20">
        <text>L-tyrosyl-[protein] + ATP = O-phospho-L-tyrosyl-[protein] + ADP + H(+)</text>
        <dbReference type="Rhea" id="RHEA:10596"/>
        <dbReference type="Rhea" id="RHEA-COMP:10136"/>
        <dbReference type="Rhea" id="RHEA-COMP:20101"/>
        <dbReference type="ChEBI" id="CHEBI:15378"/>
        <dbReference type="ChEBI" id="CHEBI:30616"/>
        <dbReference type="ChEBI" id="CHEBI:46858"/>
        <dbReference type="ChEBI" id="CHEBI:61978"/>
        <dbReference type="ChEBI" id="CHEBI:456216"/>
        <dbReference type="EC" id="2.7.10.2"/>
    </reaction>
</comment>
<dbReference type="SMART" id="SM00252">
    <property type="entry name" value="SH2"/>
    <property type="match status" value="1"/>
</dbReference>
<feature type="binding site" evidence="19">
    <location>
        <position position="425"/>
    </location>
    <ligand>
        <name>ATP</name>
        <dbReference type="ChEBI" id="CHEBI:30616"/>
    </ligand>
</feature>
<keyword evidence="14" id="KW-0449">Lipoprotein</keyword>
<dbReference type="GO" id="GO:0005829">
    <property type="term" value="C:cytosol"/>
    <property type="evidence" value="ECO:0007669"/>
    <property type="project" value="UniProtKB-ARBA"/>
</dbReference>
<evidence type="ECO:0000256" key="11">
    <source>
        <dbReference type="ARBA" id="ARBA00022840"/>
    </source>
</evidence>
<reference evidence="25 26" key="1">
    <citation type="submission" date="2020-04" db="EMBL/GenBank/DDBJ databases">
        <title>Chromosome-level genome assembly of a cyprinid fish Onychostoma macrolepis by integration of Nanopore Sequencing, Bionano and Hi-C technology.</title>
        <authorList>
            <person name="Wang D."/>
        </authorList>
    </citation>
    <scope>NUCLEOTIDE SEQUENCE [LARGE SCALE GENOMIC DNA]</scope>
    <source>
        <strain evidence="25">SWU-2019</strain>
        <tissue evidence="25">Muscle</tissue>
    </source>
</reference>
<dbReference type="InterPro" id="IPR001562">
    <property type="entry name" value="Znf_Btk_motif"/>
</dbReference>
<dbReference type="EMBL" id="JAAMOB010000014">
    <property type="protein sequence ID" value="KAF4104810.1"/>
    <property type="molecule type" value="Genomic_DNA"/>
</dbReference>
<dbReference type="PROSITE" id="PS00109">
    <property type="entry name" value="PROTEIN_KINASE_TYR"/>
    <property type="match status" value="1"/>
</dbReference>
<keyword evidence="9 20" id="KW-0418">Kinase</keyword>
<dbReference type="SUPFAM" id="SSF56112">
    <property type="entry name" value="Protein kinase-like (PK-like)"/>
    <property type="match status" value="1"/>
</dbReference>
<evidence type="ECO:0000256" key="19">
    <source>
        <dbReference type="PROSITE-ProRule" id="PRU10141"/>
    </source>
</evidence>
<dbReference type="SMART" id="SM00233">
    <property type="entry name" value="PH"/>
    <property type="match status" value="1"/>
</dbReference>
<feature type="domain" description="SH2" evidence="21">
    <location>
        <begin position="272"/>
        <end position="374"/>
    </location>
</feature>
<dbReference type="FunFam" id="2.30.29.30:FF:000244">
    <property type="entry name" value="Tyrosine-protein kinase"/>
    <property type="match status" value="1"/>
</dbReference>
<evidence type="ECO:0000259" key="23">
    <source>
        <dbReference type="PROSITE" id="PS50003"/>
    </source>
</evidence>
<dbReference type="Gene3D" id="2.30.30.40">
    <property type="entry name" value="SH3 Domains"/>
    <property type="match status" value="1"/>
</dbReference>
<evidence type="ECO:0000256" key="20">
    <source>
        <dbReference type="RuleBase" id="RU362096"/>
    </source>
</evidence>
<evidence type="ECO:0000256" key="15">
    <source>
        <dbReference type="ARBA" id="ARBA00051245"/>
    </source>
</evidence>
<dbReference type="InterPro" id="IPR011009">
    <property type="entry name" value="Kinase-like_dom_sf"/>
</dbReference>
<keyword evidence="4 20" id="KW-0808">Transferase</keyword>
<dbReference type="InterPro" id="IPR011993">
    <property type="entry name" value="PH-like_dom_sf"/>
</dbReference>
<keyword evidence="2 17" id="KW-0728">SH3 domain</keyword>
<keyword evidence="6" id="KW-0479">Metal-binding</keyword>
<evidence type="ECO:0000256" key="13">
    <source>
        <dbReference type="ARBA" id="ARBA00023137"/>
    </source>
</evidence>
<dbReference type="CDD" id="cd01238">
    <property type="entry name" value="PH_Btk"/>
    <property type="match status" value="1"/>
</dbReference>
<dbReference type="PROSITE" id="PS51113">
    <property type="entry name" value="ZF_BTK"/>
    <property type="match status" value="1"/>
</dbReference>
<dbReference type="GO" id="GO:0005524">
    <property type="term" value="F:ATP binding"/>
    <property type="evidence" value="ECO:0007669"/>
    <property type="project" value="UniProtKB-UniRule"/>
</dbReference>
<name>A0A7J6CC62_9TELE</name>
<dbReference type="Pfam" id="PF00017">
    <property type="entry name" value="SH2"/>
    <property type="match status" value="1"/>
</dbReference>
<evidence type="ECO:0000256" key="5">
    <source>
        <dbReference type="ARBA" id="ARBA00022707"/>
    </source>
</evidence>
<dbReference type="PROSITE" id="PS50002">
    <property type="entry name" value="SH3"/>
    <property type="match status" value="1"/>
</dbReference>
<dbReference type="InterPro" id="IPR036860">
    <property type="entry name" value="SH2_dom_sf"/>
</dbReference>
<dbReference type="PROSITE" id="PS50011">
    <property type="entry name" value="PROTEIN_KINASE_DOM"/>
    <property type="match status" value="1"/>
</dbReference>
<evidence type="ECO:0000256" key="8">
    <source>
        <dbReference type="ARBA" id="ARBA00022771"/>
    </source>
</evidence>
<evidence type="ECO:0000256" key="17">
    <source>
        <dbReference type="PROSITE-ProRule" id="PRU00192"/>
    </source>
</evidence>
<comment type="cofactor">
    <cofactor evidence="1">
        <name>Zn(2+)</name>
        <dbReference type="ChEBI" id="CHEBI:29105"/>
    </cofactor>
</comment>
<dbReference type="InterPro" id="IPR000719">
    <property type="entry name" value="Prot_kinase_dom"/>
</dbReference>
<keyword evidence="5" id="KW-0519">Myristate</keyword>
<evidence type="ECO:0000256" key="1">
    <source>
        <dbReference type="ARBA" id="ARBA00001947"/>
    </source>
</evidence>
<evidence type="ECO:0000256" key="14">
    <source>
        <dbReference type="ARBA" id="ARBA00023288"/>
    </source>
</evidence>
<evidence type="ECO:0000256" key="4">
    <source>
        <dbReference type="ARBA" id="ARBA00022679"/>
    </source>
</evidence>
<proteinExistence type="inferred from homology"/>
<keyword evidence="8 18" id="KW-0863">Zinc-finger</keyword>
<dbReference type="SUPFAM" id="SSF50729">
    <property type="entry name" value="PH domain-like"/>
    <property type="match status" value="1"/>
</dbReference>
<dbReference type="Gene3D" id="1.10.510.10">
    <property type="entry name" value="Transferase(Phosphotransferase) domain 1"/>
    <property type="match status" value="1"/>
</dbReference>
<dbReference type="PROSITE" id="PS00107">
    <property type="entry name" value="PROTEIN_KINASE_ATP"/>
    <property type="match status" value="1"/>
</dbReference>
<dbReference type="InterPro" id="IPR036028">
    <property type="entry name" value="SH3-like_dom_sf"/>
</dbReference>
<dbReference type="GO" id="GO:0035556">
    <property type="term" value="P:intracellular signal transduction"/>
    <property type="evidence" value="ECO:0007669"/>
    <property type="project" value="InterPro"/>
</dbReference>
<evidence type="ECO:0000256" key="7">
    <source>
        <dbReference type="ARBA" id="ARBA00022741"/>
    </source>
</evidence>
<dbReference type="PROSITE" id="PS50001">
    <property type="entry name" value="SH2"/>
    <property type="match status" value="1"/>
</dbReference>
<dbReference type="SMART" id="SM00326">
    <property type="entry name" value="SH3"/>
    <property type="match status" value="1"/>
</dbReference>
<feature type="domain" description="SH3" evidence="22">
    <location>
        <begin position="204"/>
        <end position="264"/>
    </location>
</feature>
<comment type="caution">
    <text evidence="25">The sequence shown here is derived from an EMBL/GenBank/DDBJ whole genome shotgun (WGS) entry which is preliminary data.</text>
</comment>
<dbReference type="EC" id="2.7.10.2" evidence="20"/>
<dbReference type="SMART" id="SM00107">
    <property type="entry name" value="BTK"/>
    <property type="match status" value="1"/>
</dbReference>
<dbReference type="PANTHER" id="PTHR24418">
    <property type="entry name" value="TYROSINE-PROTEIN KINASE"/>
    <property type="match status" value="1"/>
</dbReference>
<keyword evidence="12 16" id="KW-0727">SH2 domain</keyword>
<dbReference type="SUPFAM" id="SSF50044">
    <property type="entry name" value="SH3-domain"/>
    <property type="match status" value="1"/>
</dbReference>
<dbReference type="Gene3D" id="2.30.29.30">
    <property type="entry name" value="Pleckstrin-homology domain (PH domain)/Phosphotyrosine-binding domain (PTB)"/>
    <property type="match status" value="1"/>
</dbReference>
<dbReference type="Proteomes" id="UP000579812">
    <property type="component" value="Unassembled WGS sequence"/>
</dbReference>
<dbReference type="Pfam" id="PF00018">
    <property type="entry name" value="SH3_1"/>
    <property type="match status" value="1"/>
</dbReference>
<dbReference type="InterPro" id="IPR001245">
    <property type="entry name" value="Ser-Thr/Tyr_kinase_cat_dom"/>
</dbReference>
<evidence type="ECO:0000256" key="10">
    <source>
        <dbReference type="ARBA" id="ARBA00022833"/>
    </source>
</evidence>
<dbReference type="InterPro" id="IPR001849">
    <property type="entry name" value="PH_domain"/>
</dbReference>
<feature type="domain" description="PH" evidence="23">
    <location>
        <begin position="42"/>
        <end position="149"/>
    </location>
</feature>
<evidence type="ECO:0000259" key="24">
    <source>
        <dbReference type="PROSITE" id="PS50011"/>
    </source>
</evidence>
<feature type="domain" description="Protein kinase" evidence="24">
    <location>
        <begin position="398"/>
        <end position="647"/>
    </location>
</feature>
<evidence type="ECO:0000256" key="2">
    <source>
        <dbReference type="ARBA" id="ARBA00022443"/>
    </source>
</evidence>
<evidence type="ECO:0000256" key="9">
    <source>
        <dbReference type="ARBA" id="ARBA00022777"/>
    </source>
</evidence>
<keyword evidence="10" id="KW-0862">Zinc</keyword>
<dbReference type="FunFam" id="1.10.510.10:FF:000052">
    <property type="entry name" value="Tyrosine-protein kinase"/>
    <property type="match status" value="1"/>
</dbReference>
<dbReference type="SUPFAM" id="SSF55550">
    <property type="entry name" value="SH2 domain"/>
    <property type="match status" value="1"/>
</dbReference>
<evidence type="ECO:0000256" key="18">
    <source>
        <dbReference type="PROSITE-ProRule" id="PRU00432"/>
    </source>
</evidence>
<dbReference type="InterPro" id="IPR050198">
    <property type="entry name" value="Non-receptor_tyrosine_kinases"/>
</dbReference>
<keyword evidence="13 20" id="KW-0829">Tyrosine-protein kinase</keyword>
<dbReference type="CDD" id="cd11768">
    <property type="entry name" value="SH3_Tec_like"/>
    <property type="match status" value="1"/>
</dbReference>
<sequence>MVICISLFQVAHDGFLLQARTAGYKVKSSKMVKYPDFTMYPRVILKETLFKKSQQKRRTSPSNYKERIFVLNTQNLTYFEQRPGKKTTQKGCIELSNIKCVEIVRSDVPIPCDYKYPFQVAHDSYYLYVFAPDNDSRLKWVRALKEATQNNNLFLKYHPDFWVEGKWRCCHQTEKLATGCSEYYPNGAKPLPPTPDPTRRSSDPEDRIVVALRNFNPVEDTDLPLHKDEEYFVIDSSEPNWWTVRDKNGNVGTVPCIYIAEKISNNIDKFEWYNKDVNRTDAESLLMRENKDGGFMVRDSKHPGVYTVSIFSRVSGNDGEKYPLVKHYQIKVQREGEKVMYYLAEKYVFPTIPELIRYHQHNPAGLITRLRHCVSRNVTNPRIKELPSDKWEIHPDELTLSEELGSGQFGLVWKGSWNDLQVAVKTVREGFMSEEEFKEEAQVMMKLSHNKLVQLYGVVTQRSPIYLVFEFMENGCLTDFLRARKGSFSQEVLLGMCLDVSEGMAYLETSNFIHRDLAARNCLVSEDNVVKISDFGMTRFVLDDQYTSSYGSKFPVRWSSPEVIKFGKYSSKSDVWSFGVFMWEVYSEGRVPYDSRSNAEVVETLNAGQRLLRPRLCPQSVYELMQWSWKEKPEDRPSFALLLHELACLEQEP</sequence>
<evidence type="ECO:0000313" key="25">
    <source>
        <dbReference type="EMBL" id="KAF4104810.1"/>
    </source>
</evidence>
<accession>A0A7J6CC62</accession>
<gene>
    <name evidence="25" type="ORF">G5714_014141</name>
</gene>
<dbReference type="SMART" id="SM00219">
    <property type="entry name" value="TyrKc"/>
    <property type="match status" value="1"/>
</dbReference>
<evidence type="ECO:0000256" key="3">
    <source>
        <dbReference type="ARBA" id="ARBA00022553"/>
    </source>
</evidence>
<dbReference type="InterPro" id="IPR008266">
    <property type="entry name" value="Tyr_kinase_AS"/>
</dbReference>
<dbReference type="GO" id="GO:0008270">
    <property type="term" value="F:zinc ion binding"/>
    <property type="evidence" value="ECO:0007669"/>
    <property type="project" value="UniProtKB-KW"/>
</dbReference>
<evidence type="ECO:0000256" key="12">
    <source>
        <dbReference type="ARBA" id="ARBA00022999"/>
    </source>
</evidence>
<dbReference type="PRINTS" id="PR00402">
    <property type="entry name" value="TECBTKDOMAIN"/>
</dbReference>
<dbReference type="GO" id="GO:0004715">
    <property type="term" value="F:non-membrane spanning protein tyrosine kinase activity"/>
    <property type="evidence" value="ECO:0007669"/>
    <property type="project" value="UniProtKB-EC"/>
</dbReference>
<dbReference type="InterPro" id="IPR020635">
    <property type="entry name" value="Tyr_kinase_cat_dom"/>
</dbReference>
<evidence type="ECO:0000313" key="26">
    <source>
        <dbReference type="Proteomes" id="UP000579812"/>
    </source>
</evidence>
<protein>
    <recommendedName>
        <fullName evidence="20">Tyrosine-protein kinase</fullName>
        <ecNumber evidence="20">2.7.10.2</ecNumber>
    </recommendedName>
</protein>
<dbReference type="PROSITE" id="PS50003">
    <property type="entry name" value="PH_DOMAIN"/>
    <property type="match status" value="1"/>
</dbReference>
<dbReference type="PRINTS" id="PR00109">
    <property type="entry name" value="TYRKINASE"/>
</dbReference>
<evidence type="ECO:0000259" key="22">
    <source>
        <dbReference type="PROSITE" id="PS50002"/>
    </source>
</evidence>
<dbReference type="InterPro" id="IPR000980">
    <property type="entry name" value="SH2"/>
</dbReference>
<dbReference type="PRINTS" id="PR00401">
    <property type="entry name" value="SH2DOMAIN"/>
</dbReference>
<dbReference type="AlphaFoldDB" id="A0A7J6CC62"/>
<keyword evidence="3" id="KW-0597">Phosphoprotein</keyword>
<dbReference type="Pfam" id="PF00169">
    <property type="entry name" value="PH"/>
    <property type="match status" value="1"/>
</dbReference>
<keyword evidence="26" id="KW-1185">Reference proteome</keyword>
<keyword evidence="7 19" id="KW-0547">Nucleotide-binding</keyword>
<dbReference type="FunFam" id="3.30.200.20:FF:000053">
    <property type="entry name" value="Tyrosine-protein kinase"/>
    <property type="match status" value="1"/>
</dbReference>
<comment type="similarity">
    <text evidence="20">Belongs to the protein kinase superfamily. Tyr protein kinase family.</text>
</comment>
<dbReference type="InterPro" id="IPR001452">
    <property type="entry name" value="SH3_domain"/>
</dbReference>
<evidence type="ECO:0000256" key="16">
    <source>
        <dbReference type="PROSITE-ProRule" id="PRU00191"/>
    </source>
</evidence>
<keyword evidence="11 19" id="KW-0067">ATP-binding</keyword>